<feature type="domain" description="Cullin N-terminal" evidence="2">
    <location>
        <begin position="185"/>
        <end position="314"/>
    </location>
</feature>
<dbReference type="EMBL" id="KE343672">
    <property type="protein sequence ID" value="EXB37930.1"/>
    <property type="molecule type" value="Genomic_DNA"/>
</dbReference>
<gene>
    <name evidence="4" type="ORF">L484_008556</name>
</gene>
<feature type="domain" description="Tf2-1-like SH3-like" evidence="3">
    <location>
        <begin position="76"/>
        <end position="126"/>
    </location>
</feature>
<comment type="similarity">
    <text evidence="1">Belongs to the cullin family.</text>
</comment>
<sequence length="455" mass="52852">MYLRWLTRAKPKDWVWWVPWAEYCYNTSWHSATKTTPFAAVYGRAPPTLLSYVAGTTDLIEVDETLRARDQSYRQHSVERRPTHKLSPQYFGPYWVLERIGSVAYRLELPSGCKVHLVFHISLFKRKIEDNTENTLWWDHKRSHASPGIGRCKGACDTGSRSRKQIMSSLSQRSVKLLEKELPIIRAAIRKITRKLDTGEDWGIDDRMNAFTAVYNLCNNYQDNDIRYMLNFLYNIYKTALKERIKQKALPSLENKQGMLFLRELVRIWSDYFNYSKSLIAIFRPVERKGHFYVKPSSLTQISILHFSDMIWAKFFTRIDGVLLDKPLVHACHLHHALMSSFDTATTIVIDGRRSLKPLTLRSVASPMISLLIAVIADGVPRSSLVEHLNRHALTIVINSGTFDEDCPSNADSNWSPRDLYIFFNEVEHKSDYERLQTARQGWEKKAMECILKPE</sequence>
<dbReference type="eggNOG" id="KOG0017">
    <property type="taxonomic scope" value="Eukaryota"/>
</dbReference>
<evidence type="ECO:0000313" key="4">
    <source>
        <dbReference type="EMBL" id="EXB37930.1"/>
    </source>
</evidence>
<evidence type="ECO:0000259" key="3">
    <source>
        <dbReference type="Pfam" id="PF24626"/>
    </source>
</evidence>
<dbReference type="InterPro" id="IPR036397">
    <property type="entry name" value="RNaseH_sf"/>
</dbReference>
<dbReference type="Gene3D" id="1.20.1310.10">
    <property type="entry name" value="Cullin Repeats"/>
    <property type="match status" value="1"/>
</dbReference>
<dbReference type="AlphaFoldDB" id="W9R4E0"/>
<proteinExistence type="inferred from homology"/>
<evidence type="ECO:0000313" key="5">
    <source>
        <dbReference type="Proteomes" id="UP000030645"/>
    </source>
</evidence>
<accession>W9R4E0</accession>
<keyword evidence="5" id="KW-1185">Reference proteome</keyword>
<dbReference type="InterPro" id="IPR016159">
    <property type="entry name" value="Cullin_repeat-like_dom_sf"/>
</dbReference>
<dbReference type="Gene3D" id="3.30.420.10">
    <property type="entry name" value="Ribonuclease H-like superfamily/Ribonuclease H"/>
    <property type="match status" value="1"/>
</dbReference>
<dbReference type="InterPro" id="IPR001373">
    <property type="entry name" value="Cullin_N"/>
</dbReference>
<dbReference type="PANTHER" id="PTHR45835">
    <property type="entry name" value="YALI0A06105P"/>
    <property type="match status" value="1"/>
</dbReference>
<dbReference type="InterPro" id="IPR056924">
    <property type="entry name" value="SH3_Tf2-1"/>
</dbReference>
<evidence type="ECO:0008006" key="6">
    <source>
        <dbReference type="Google" id="ProtNLM"/>
    </source>
</evidence>
<name>W9R4E0_9ROSA</name>
<protein>
    <recommendedName>
        <fullName evidence="6">Reverse transcriptase</fullName>
    </recommendedName>
</protein>
<dbReference type="STRING" id="981085.W9R4E0"/>
<organism evidence="4 5">
    <name type="scientific">Morus notabilis</name>
    <dbReference type="NCBI Taxonomy" id="981085"/>
    <lineage>
        <taxon>Eukaryota</taxon>
        <taxon>Viridiplantae</taxon>
        <taxon>Streptophyta</taxon>
        <taxon>Embryophyta</taxon>
        <taxon>Tracheophyta</taxon>
        <taxon>Spermatophyta</taxon>
        <taxon>Magnoliopsida</taxon>
        <taxon>eudicotyledons</taxon>
        <taxon>Gunneridae</taxon>
        <taxon>Pentapetalae</taxon>
        <taxon>rosids</taxon>
        <taxon>fabids</taxon>
        <taxon>Rosales</taxon>
        <taxon>Moraceae</taxon>
        <taxon>Moreae</taxon>
        <taxon>Morus</taxon>
    </lineage>
</organism>
<reference evidence="5" key="1">
    <citation type="submission" date="2013-01" db="EMBL/GenBank/DDBJ databases">
        <title>Draft Genome Sequence of a Mulberry Tree, Morus notabilis C.K. Schneid.</title>
        <authorList>
            <person name="He N."/>
            <person name="Zhao S."/>
        </authorList>
    </citation>
    <scope>NUCLEOTIDE SEQUENCE</scope>
</reference>
<dbReference type="GO" id="GO:0003676">
    <property type="term" value="F:nucleic acid binding"/>
    <property type="evidence" value="ECO:0007669"/>
    <property type="project" value="InterPro"/>
</dbReference>
<dbReference type="PANTHER" id="PTHR45835:SF99">
    <property type="entry name" value="CHROMO DOMAIN-CONTAINING PROTEIN-RELATED"/>
    <property type="match status" value="1"/>
</dbReference>
<evidence type="ECO:0000259" key="2">
    <source>
        <dbReference type="Pfam" id="PF00888"/>
    </source>
</evidence>
<dbReference type="Pfam" id="PF00888">
    <property type="entry name" value="Cullin"/>
    <property type="match status" value="1"/>
</dbReference>
<dbReference type="Proteomes" id="UP000030645">
    <property type="component" value="Unassembled WGS sequence"/>
</dbReference>
<evidence type="ECO:0000256" key="1">
    <source>
        <dbReference type="ARBA" id="ARBA00006019"/>
    </source>
</evidence>
<dbReference type="SUPFAM" id="SSF74788">
    <property type="entry name" value="Cullin repeat-like"/>
    <property type="match status" value="1"/>
</dbReference>
<dbReference type="Pfam" id="PF24626">
    <property type="entry name" value="SH3_Tf2-1"/>
    <property type="match status" value="1"/>
</dbReference>